<evidence type="ECO:0000313" key="4">
    <source>
        <dbReference type="Proteomes" id="UP000448762"/>
    </source>
</evidence>
<protein>
    <submittedName>
        <fullName evidence="2">Uncharacterized protein</fullName>
    </submittedName>
</protein>
<evidence type="ECO:0000313" key="1">
    <source>
        <dbReference type="EMBL" id="KAA0690036.1"/>
    </source>
</evidence>
<name>A0A242BEK4_ENTFC</name>
<evidence type="ECO:0000313" key="2">
    <source>
        <dbReference type="EMBL" id="OTN93935.1"/>
    </source>
</evidence>
<gene>
    <name evidence="2" type="ORF">A5810_001814</name>
    <name evidence="1" type="ORF">DTX73_09870</name>
</gene>
<dbReference type="EMBL" id="NGKW01000003">
    <property type="protein sequence ID" value="OTN93935.1"/>
    <property type="molecule type" value="Genomic_DNA"/>
</dbReference>
<dbReference type="Proteomes" id="UP000448762">
    <property type="component" value="Unassembled WGS sequence"/>
</dbReference>
<dbReference type="Proteomes" id="UP000194885">
    <property type="component" value="Unassembled WGS sequence"/>
</dbReference>
<dbReference type="AlphaFoldDB" id="A0A242BEK4"/>
<reference evidence="2 3" key="1">
    <citation type="submission" date="2017-05" db="EMBL/GenBank/DDBJ databases">
        <title>The Genome Sequence of Enterococcus faecium 7H8_DIV0219.</title>
        <authorList>
            <consortium name="The Broad Institute Genomics Platform"/>
            <consortium name="The Broad Institute Genomic Center for Infectious Diseases"/>
            <person name="Earl A."/>
            <person name="Manson A."/>
            <person name="Schwartman J."/>
            <person name="Gilmore M."/>
            <person name="Abouelleil A."/>
            <person name="Cao P."/>
            <person name="Chapman S."/>
            <person name="Cusick C."/>
            <person name="Shea T."/>
            <person name="Young S."/>
            <person name="Neafsey D."/>
            <person name="Nusbaum C."/>
            <person name="Birren B."/>
        </authorList>
    </citation>
    <scope>NUCLEOTIDE SEQUENCE [LARGE SCALE GENOMIC DNA]</scope>
    <source>
        <strain evidence="2 3">7H8_DIV0219</strain>
    </source>
</reference>
<accession>A0A242BEK4</accession>
<proteinExistence type="predicted"/>
<sequence length="62" mass="6969">MKKKIIGSLLLSTLVLTSMINMFINEDLQAENHVLNISRTLQEEKVNYLNPRGEDGIGNACH</sequence>
<organism evidence="2 3">
    <name type="scientific">Enterococcus faecium</name>
    <name type="common">Streptococcus faecium</name>
    <dbReference type="NCBI Taxonomy" id="1352"/>
    <lineage>
        <taxon>Bacteria</taxon>
        <taxon>Bacillati</taxon>
        <taxon>Bacillota</taxon>
        <taxon>Bacilli</taxon>
        <taxon>Lactobacillales</taxon>
        <taxon>Enterococcaceae</taxon>
        <taxon>Enterococcus</taxon>
    </lineage>
</organism>
<dbReference type="EMBL" id="QOVC01000007">
    <property type="protein sequence ID" value="KAA0690036.1"/>
    <property type="molecule type" value="Genomic_DNA"/>
</dbReference>
<comment type="caution">
    <text evidence="2">The sequence shown here is derived from an EMBL/GenBank/DDBJ whole genome shotgun (WGS) entry which is preliminary data.</text>
</comment>
<reference evidence="1 4" key="2">
    <citation type="submission" date="2018-07" db="EMBL/GenBank/DDBJ databases">
        <title>High quality draft genome sequencing of Enterococcus faecium exhibiting probiotic potential isolated from mucus of freshwater fish.</title>
        <authorList>
            <person name="El-Jeni R."/>
            <person name="Ghedira K."/>
            <person name="Abdelhak S."/>
            <person name="El-Bour M."/>
            <person name="Bouhaouala-Zahar B."/>
        </authorList>
    </citation>
    <scope>NUCLEOTIDE SEQUENCE [LARGE SCALE GENOMIC DNA]</scope>
    <source>
        <strain evidence="1 4">R.A73</strain>
    </source>
</reference>
<evidence type="ECO:0000313" key="3">
    <source>
        <dbReference type="Proteomes" id="UP000194885"/>
    </source>
</evidence>
<dbReference type="RefSeq" id="WP_086311359.1">
    <property type="nucleotide sequence ID" value="NZ_JABTDD010000009.1"/>
</dbReference>